<name>A0A564TD24_9FIRM</name>
<proteinExistence type="predicted"/>
<dbReference type="Pfam" id="PF00403">
    <property type="entry name" value="HMA"/>
    <property type="match status" value="1"/>
</dbReference>
<evidence type="ECO:0000259" key="2">
    <source>
        <dbReference type="PROSITE" id="PS50846"/>
    </source>
</evidence>
<dbReference type="Gene3D" id="3.30.70.100">
    <property type="match status" value="1"/>
</dbReference>
<reference evidence="3 4" key="1">
    <citation type="submission" date="2019-07" db="EMBL/GenBank/DDBJ databases">
        <authorList>
            <person name="Hibberd C M."/>
            <person name="Gehrig L. J."/>
            <person name="Chang H.-W."/>
            <person name="Venkatesh S."/>
        </authorList>
    </citation>
    <scope>NUCLEOTIDE SEQUENCE [LARGE SCALE GENOMIC DNA]</scope>
    <source>
        <strain evidence="3">Faecalibacterium_prausnitzii_JG_BgPS064</strain>
    </source>
</reference>
<dbReference type="Proteomes" id="UP000406184">
    <property type="component" value="Unassembled WGS sequence"/>
</dbReference>
<gene>
    <name evidence="3" type="primary">copZ</name>
    <name evidence="3" type="ORF">FPPS064S07_02672</name>
</gene>
<dbReference type="PROSITE" id="PS50846">
    <property type="entry name" value="HMA_2"/>
    <property type="match status" value="1"/>
</dbReference>
<dbReference type="CDD" id="cd00371">
    <property type="entry name" value="HMA"/>
    <property type="match status" value="1"/>
</dbReference>
<dbReference type="InterPro" id="IPR017969">
    <property type="entry name" value="Heavy-metal-associated_CS"/>
</dbReference>
<protein>
    <submittedName>
        <fullName evidence="3">Copper chaperone CopZ</fullName>
    </submittedName>
</protein>
<dbReference type="RefSeq" id="WP_158398617.1">
    <property type="nucleotide sequence ID" value="NZ_CABHMY010000093.1"/>
</dbReference>
<dbReference type="PROSITE" id="PS01047">
    <property type="entry name" value="HMA_1"/>
    <property type="match status" value="1"/>
</dbReference>
<evidence type="ECO:0000313" key="3">
    <source>
        <dbReference type="EMBL" id="VUX05338.1"/>
    </source>
</evidence>
<accession>A0A564TD24</accession>
<dbReference type="InterPro" id="IPR036163">
    <property type="entry name" value="HMA_dom_sf"/>
</dbReference>
<sequence length="117" mass="12635">MQAVWIALTVLIVGGCIWSLIRRFTSKKTCCGTEKQPRIRAKKLSAPIGSLTVKIGGMRCENCRRSVTAALDALDGVAAKVSLENGTARVSFERPLSDEELAQAVESAGFEVLGIRR</sequence>
<keyword evidence="1" id="KW-0479">Metal-binding</keyword>
<dbReference type="EMBL" id="CABHMY010000093">
    <property type="protein sequence ID" value="VUX05338.1"/>
    <property type="molecule type" value="Genomic_DNA"/>
</dbReference>
<dbReference type="AlphaFoldDB" id="A0A564TD24"/>
<dbReference type="SUPFAM" id="SSF55008">
    <property type="entry name" value="HMA, heavy metal-associated domain"/>
    <property type="match status" value="1"/>
</dbReference>
<dbReference type="GO" id="GO:0046872">
    <property type="term" value="F:metal ion binding"/>
    <property type="evidence" value="ECO:0007669"/>
    <property type="project" value="UniProtKB-KW"/>
</dbReference>
<feature type="domain" description="HMA" evidence="2">
    <location>
        <begin position="49"/>
        <end position="113"/>
    </location>
</feature>
<keyword evidence="4" id="KW-1185">Reference proteome</keyword>
<dbReference type="InterPro" id="IPR006121">
    <property type="entry name" value="HMA_dom"/>
</dbReference>
<evidence type="ECO:0000256" key="1">
    <source>
        <dbReference type="ARBA" id="ARBA00022723"/>
    </source>
</evidence>
<evidence type="ECO:0000313" key="4">
    <source>
        <dbReference type="Proteomes" id="UP000406184"/>
    </source>
</evidence>
<organism evidence="3 4">
    <name type="scientific">Faecalibacterium prausnitzii</name>
    <dbReference type="NCBI Taxonomy" id="853"/>
    <lineage>
        <taxon>Bacteria</taxon>
        <taxon>Bacillati</taxon>
        <taxon>Bacillota</taxon>
        <taxon>Clostridia</taxon>
        <taxon>Eubacteriales</taxon>
        <taxon>Oscillospiraceae</taxon>
        <taxon>Faecalibacterium</taxon>
    </lineage>
</organism>